<evidence type="ECO:0000259" key="14">
    <source>
        <dbReference type="PROSITE" id="PS51192"/>
    </source>
</evidence>
<dbReference type="Gene3D" id="1.10.10.10">
    <property type="entry name" value="Winged helix-like DNA-binding domain superfamily/Winged helix DNA-binding domain"/>
    <property type="match status" value="1"/>
</dbReference>
<dbReference type="InterPro" id="IPR001650">
    <property type="entry name" value="Helicase_C-like"/>
</dbReference>
<dbReference type="PROSITE" id="PS51192">
    <property type="entry name" value="HELICASE_ATP_BIND_1"/>
    <property type="match status" value="1"/>
</dbReference>
<dbReference type="InterPro" id="IPR032284">
    <property type="entry name" value="RecQ_Zn-bd"/>
</dbReference>
<evidence type="ECO:0000256" key="5">
    <source>
        <dbReference type="ARBA" id="ARBA00022806"/>
    </source>
</evidence>
<accession>A0A914C886</accession>
<evidence type="ECO:0000256" key="4">
    <source>
        <dbReference type="ARBA" id="ARBA00022801"/>
    </source>
</evidence>
<dbReference type="InterPro" id="IPR029491">
    <property type="entry name" value="Helicase_HTH"/>
</dbReference>
<dbReference type="GO" id="GO:0005524">
    <property type="term" value="F:ATP binding"/>
    <property type="evidence" value="ECO:0007669"/>
    <property type="project" value="UniProtKB-KW"/>
</dbReference>
<keyword evidence="8" id="KW-0413">Isomerase</keyword>
<dbReference type="InterPro" id="IPR010997">
    <property type="entry name" value="HRDC-like_sf"/>
</dbReference>
<dbReference type="PROSITE" id="PS51194">
    <property type="entry name" value="HELICASE_CTER"/>
    <property type="match status" value="1"/>
</dbReference>
<evidence type="ECO:0000256" key="3">
    <source>
        <dbReference type="ARBA" id="ARBA00022741"/>
    </source>
</evidence>
<dbReference type="GO" id="GO:0005737">
    <property type="term" value="C:cytoplasm"/>
    <property type="evidence" value="ECO:0007669"/>
    <property type="project" value="TreeGrafter"/>
</dbReference>
<evidence type="ECO:0000313" key="16">
    <source>
        <dbReference type="Proteomes" id="UP000887540"/>
    </source>
</evidence>
<dbReference type="InterPro" id="IPR014001">
    <property type="entry name" value="Helicase_ATP-bd"/>
</dbReference>
<feature type="domain" description="Helicase C-terminal" evidence="15">
    <location>
        <begin position="201"/>
        <end position="365"/>
    </location>
</feature>
<dbReference type="InterPro" id="IPR011545">
    <property type="entry name" value="DEAD/DEAH_box_helicase_dom"/>
</dbReference>
<evidence type="ECO:0000256" key="8">
    <source>
        <dbReference type="ARBA" id="ARBA00023235"/>
    </source>
</evidence>
<dbReference type="GO" id="GO:0005654">
    <property type="term" value="C:nucleoplasm"/>
    <property type="evidence" value="ECO:0007669"/>
    <property type="project" value="TreeGrafter"/>
</dbReference>
<dbReference type="GO" id="GO:0003677">
    <property type="term" value="F:DNA binding"/>
    <property type="evidence" value="ECO:0007669"/>
    <property type="project" value="UniProtKB-KW"/>
</dbReference>
<dbReference type="InterPro" id="IPR002121">
    <property type="entry name" value="HRDC_dom"/>
</dbReference>
<comment type="catalytic activity">
    <reaction evidence="10 11">
        <text>ATP + H2O = ADP + phosphate + H(+)</text>
        <dbReference type="Rhea" id="RHEA:13065"/>
        <dbReference type="ChEBI" id="CHEBI:15377"/>
        <dbReference type="ChEBI" id="CHEBI:15378"/>
        <dbReference type="ChEBI" id="CHEBI:30616"/>
        <dbReference type="ChEBI" id="CHEBI:43474"/>
        <dbReference type="ChEBI" id="CHEBI:456216"/>
    </reaction>
</comment>
<dbReference type="SUPFAM" id="SSF47819">
    <property type="entry name" value="HRDC-like"/>
    <property type="match status" value="1"/>
</dbReference>
<evidence type="ECO:0000313" key="17">
    <source>
        <dbReference type="WBParaSite" id="ACRNAN_Path_449.g1705.t1"/>
    </source>
</evidence>
<evidence type="ECO:0000256" key="1">
    <source>
        <dbReference type="ARBA" id="ARBA00001947"/>
    </source>
</evidence>
<comment type="catalytic activity">
    <reaction evidence="9 11">
        <text>Couples ATP hydrolysis with the unwinding of duplex DNA by translocating in the 3'-5' direction.</text>
        <dbReference type="EC" id="5.6.2.4"/>
    </reaction>
</comment>
<dbReference type="GO" id="GO:0005694">
    <property type="term" value="C:chromosome"/>
    <property type="evidence" value="ECO:0007669"/>
    <property type="project" value="TreeGrafter"/>
</dbReference>
<dbReference type="SMART" id="SM00341">
    <property type="entry name" value="HRDC"/>
    <property type="match status" value="1"/>
</dbReference>
<dbReference type="SMART" id="SM00487">
    <property type="entry name" value="DEXDc"/>
    <property type="match status" value="1"/>
</dbReference>
<comment type="cofactor">
    <cofactor evidence="1">
        <name>Zn(2+)</name>
        <dbReference type="ChEBI" id="CHEBI:29105"/>
    </cofactor>
</comment>
<dbReference type="InterPro" id="IPR036388">
    <property type="entry name" value="WH-like_DNA-bd_sf"/>
</dbReference>
<evidence type="ECO:0000256" key="10">
    <source>
        <dbReference type="ARBA" id="ARBA00049360"/>
    </source>
</evidence>
<dbReference type="GO" id="GO:0043138">
    <property type="term" value="F:3'-5' DNA helicase activity"/>
    <property type="evidence" value="ECO:0007669"/>
    <property type="project" value="UniProtKB-EC"/>
</dbReference>
<dbReference type="NCBIfam" id="TIGR00614">
    <property type="entry name" value="recQ_fam"/>
    <property type="match status" value="1"/>
</dbReference>
<dbReference type="Pfam" id="PF14493">
    <property type="entry name" value="HTH_40"/>
    <property type="match status" value="1"/>
</dbReference>
<dbReference type="Pfam" id="PF00271">
    <property type="entry name" value="Helicase_C"/>
    <property type="match status" value="1"/>
</dbReference>
<protein>
    <recommendedName>
        <fullName evidence="11">ATP-dependent DNA helicase</fullName>
        <ecNumber evidence="11">5.6.2.4</ecNumber>
    </recommendedName>
</protein>
<comment type="subcellular location">
    <subcellularLocation>
        <location evidence="11">Nucleus</location>
    </subcellularLocation>
</comment>
<keyword evidence="16" id="KW-1185">Reference proteome</keyword>
<dbReference type="InterPro" id="IPR004589">
    <property type="entry name" value="DNA_helicase_ATP-dep_RecQ"/>
</dbReference>
<dbReference type="Pfam" id="PF00570">
    <property type="entry name" value="HRDC"/>
    <property type="match status" value="1"/>
</dbReference>
<dbReference type="InterPro" id="IPR018982">
    <property type="entry name" value="RQC_domain"/>
</dbReference>
<keyword evidence="6 11" id="KW-0067">ATP-binding</keyword>
<keyword evidence="3 11" id="KW-0547">Nucleotide-binding</keyword>
<keyword evidence="7" id="KW-0238">DNA-binding</keyword>
<dbReference type="GO" id="GO:0016787">
    <property type="term" value="F:hydrolase activity"/>
    <property type="evidence" value="ECO:0007669"/>
    <property type="project" value="UniProtKB-KW"/>
</dbReference>
<feature type="domain" description="HRDC" evidence="13">
    <location>
        <begin position="596"/>
        <end position="676"/>
    </location>
</feature>
<evidence type="ECO:0000256" key="7">
    <source>
        <dbReference type="ARBA" id="ARBA00023125"/>
    </source>
</evidence>
<dbReference type="Gene3D" id="1.10.150.80">
    <property type="entry name" value="HRDC domain"/>
    <property type="match status" value="1"/>
</dbReference>
<dbReference type="PANTHER" id="PTHR13710:SF120">
    <property type="entry name" value="BIFUNCTIONAL 3'-5' EXONUCLEASE_ATP-DEPENDENT HELICASE WRN"/>
    <property type="match status" value="1"/>
</dbReference>
<proteinExistence type="inferred from homology"/>
<dbReference type="GO" id="GO:0000724">
    <property type="term" value="P:double-strand break repair via homologous recombination"/>
    <property type="evidence" value="ECO:0007669"/>
    <property type="project" value="TreeGrafter"/>
</dbReference>
<dbReference type="GO" id="GO:0006260">
    <property type="term" value="P:DNA replication"/>
    <property type="evidence" value="ECO:0007669"/>
    <property type="project" value="InterPro"/>
</dbReference>
<dbReference type="Pfam" id="PF16124">
    <property type="entry name" value="RecQ_Zn_bind"/>
    <property type="match status" value="1"/>
</dbReference>
<dbReference type="PROSITE" id="PS50967">
    <property type="entry name" value="HRDC"/>
    <property type="match status" value="1"/>
</dbReference>
<organism evidence="16 17">
    <name type="scientific">Acrobeloides nanus</name>
    <dbReference type="NCBI Taxonomy" id="290746"/>
    <lineage>
        <taxon>Eukaryota</taxon>
        <taxon>Metazoa</taxon>
        <taxon>Ecdysozoa</taxon>
        <taxon>Nematoda</taxon>
        <taxon>Chromadorea</taxon>
        <taxon>Rhabditida</taxon>
        <taxon>Tylenchina</taxon>
        <taxon>Cephalobomorpha</taxon>
        <taxon>Cephaloboidea</taxon>
        <taxon>Cephalobidae</taxon>
        <taxon>Acrobeloides</taxon>
    </lineage>
</organism>
<keyword evidence="5 11" id="KW-0347">Helicase</keyword>
<sequence length="860" mass="96665">MAEFSDDDFYNDDIEFPCNSENTETSSCIQTPTTSSINTSTKPKIDAVAPPIEVLKSLKKFFGHSDFRPFQWDIIKNAINGHDQLVVMSTGYGKSVCYQMPSLIENSLTIVVSPLISLMEDQVLALKDTGISACYVSGSHGDKDEIVELAKHTKLVAIDEAHCVSQWGHEFRPSYRDIAYLRTIISDVPFMALTATATPPVKDDIILNLKMKNAKVICTGLDRKNLFFKVFAKTDYFSDLDALLNDDKIFGPSIGVRSSAYHAGLSPHARSKAHSDFIMDKISTIVATVAFGMGIDKRDVRTIIHYGSPRSIESYYQEAGRAGRDGSPSECLIFTGKNDMHKARTLIMKDTKLTEAYKKHALNMASFMEKYLTTTNCRRYLLLSYFDPNLDPKGDAYARCCDNCEHRVNSGVASKSTVDSKIDFGPEARMLLEAIDDVFRGRSGFMAPINFLRGSEKTYENQKKHRLFGKGKGKSEGWWREIYKLLRMNNFVIEEKSTFNQFATMVSLTQKAKNWLLKDSKELLLEPTQILLAAQIRGDVITKEGKTTTRVLVTKNLIGDDSSSKILGSTKKRIYKDCSKFETLTDSVDEAELAALVYLPDLKEQLIELRWELASQYNQPANSLMSNAVIDQLVTIRPTNSTSLERIDGLPEARRNQIGSDILDTIQKFCTEKKISSDCIKCLQFPPELEPVKAKLVTSVESTYTNHLYNRHTFAEVAQSRKIAEGTVGNYLVQAARLGLPLHLDVLGINQQLMEEVLRIIRLNDSDINRLKPIMERLPDGLIDYNRLKIIMAIFEYEYGIVGRELTDTNLSQETNVLDIQPDASSNESSTGTKRKIPTWMTSYATATAKPTDPKKPKKF</sequence>
<dbReference type="InterPro" id="IPR036390">
    <property type="entry name" value="WH_DNA-bd_sf"/>
</dbReference>
<dbReference type="AlphaFoldDB" id="A0A914C886"/>
<feature type="domain" description="Helicase ATP-binding" evidence="14">
    <location>
        <begin position="75"/>
        <end position="215"/>
    </location>
</feature>
<feature type="region of interest" description="Disordered" evidence="12">
    <location>
        <begin position="21"/>
        <end position="42"/>
    </location>
</feature>
<dbReference type="InterPro" id="IPR027417">
    <property type="entry name" value="P-loop_NTPase"/>
</dbReference>
<dbReference type="Proteomes" id="UP000887540">
    <property type="component" value="Unplaced"/>
</dbReference>
<evidence type="ECO:0000256" key="12">
    <source>
        <dbReference type="SAM" id="MobiDB-lite"/>
    </source>
</evidence>
<evidence type="ECO:0000256" key="9">
    <source>
        <dbReference type="ARBA" id="ARBA00034617"/>
    </source>
</evidence>
<name>A0A914C886_9BILA</name>
<dbReference type="Gene3D" id="3.40.50.300">
    <property type="entry name" value="P-loop containing nucleotide triphosphate hydrolases"/>
    <property type="match status" value="3"/>
</dbReference>
<dbReference type="WBParaSite" id="ACRNAN_Path_449.g1705.t1">
    <property type="protein sequence ID" value="ACRNAN_Path_449.g1705.t1"/>
    <property type="gene ID" value="ACRNAN_Path_449.g1705"/>
</dbReference>
<keyword evidence="4 11" id="KW-0378">Hydrolase</keyword>
<dbReference type="SUPFAM" id="SSF52540">
    <property type="entry name" value="P-loop containing nucleoside triphosphate hydrolases"/>
    <property type="match status" value="1"/>
</dbReference>
<dbReference type="EC" id="5.6.2.4" evidence="11"/>
<evidence type="ECO:0000256" key="6">
    <source>
        <dbReference type="ARBA" id="ARBA00022840"/>
    </source>
</evidence>
<dbReference type="GO" id="GO:0009378">
    <property type="term" value="F:four-way junction helicase activity"/>
    <property type="evidence" value="ECO:0007669"/>
    <property type="project" value="TreeGrafter"/>
</dbReference>
<evidence type="ECO:0000256" key="2">
    <source>
        <dbReference type="ARBA" id="ARBA00005446"/>
    </source>
</evidence>
<dbReference type="GO" id="GO:0000723">
    <property type="term" value="P:telomere maintenance"/>
    <property type="evidence" value="ECO:0007669"/>
    <property type="project" value="TreeGrafter"/>
</dbReference>
<evidence type="ECO:0000259" key="13">
    <source>
        <dbReference type="PROSITE" id="PS50967"/>
    </source>
</evidence>
<evidence type="ECO:0000259" key="15">
    <source>
        <dbReference type="PROSITE" id="PS51194"/>
    </source>
</evidence>
<keyword evidence="11" id="KW-0539">Nucleus</keyword>
<comment type="similarity">
    <text evidence="2 11">Belongs to the helicase family. RecQ subfamily.</text>
</comment>
<dbReference type="Pfam" id="PF09382">
    <property type="entry name" value="RQC"/>
    <property type="match status" value="1"/>
</dbReference>
<dbReference type="InterPro" id="IPR044876">
    <property type="entry name" value="HRDC_dom_sf"/>
</dbReference>
<dbReference type="PANTHER" id="PTHR13710">
    <property type="entry name" value="DNA HELICASE RECQ FAMILY MEMBER"/>
    <property type="match status" value="1"/>
</dbReference>
<dbReference type="Pfam" id="PF00270">
    <property type="entry name" value="DEAD"/>
    <property type="match status" value="1"/>
</dbReference>
<dbReference type="SUPFAM" id="SSF46785">
    <property type="entry name" value="Winged helix' DNA-binding domain"/>
    <property type="match status" value="1"/>
</dbReference>
<dbReference type="SMART" id="SM00490">
    <property type="entry name" value="HELICc"/>
    <property type="match status" value="1"/>
</dbReference>
<reference evidence="17" key="1">
    <citation type="submission" date="2022-11" db="UniProtKB">
        <authorList>
            <consortium name="WormBaseParasite"/>
        </authorList>
    </citation>
    <scope>IDENTIFICATION</scope>
</reference>
<evidence type="ECO:0000256" key="11">
    <source>
        <dbReference type="RuleBase" id="RU364117"/>
    </source>
</evidence>
<dbReference type="SMART" id="SM00956">
    <property type="entry name" value="RQC"/>
    <property type="match status" value="1"/>
</dbReference>